<keyword evidence="27" id="KW-1185">Reference proteome</keyword>
<comment type="catalytic activity">
    <reaction evidence="22">
        <text>7,8-dihydropteroate + L-glutamate + ATP = 7,8-dihydrofolate + ADP + phosphate + H(+)</text>
        <dbReference type="Rhea" id="RHEA:23584"/>
        <dbReference type="ChEBI" id="CHEBI:15378"/>
        <dbReference type="ChEBI" id="CHEBI:17839"/>
        <dbReference type="ChEBI" id="CHEBI:29985"/>
        <dbReference type="ChEBI" id="CHEBI:30616"/>
        <dbReference type="ChEBI" id="CHEBI:43474"/>
        <dbReference type="ChEBI" id="CHEBI:57451"/>
        <dbReference type="ChEBI" id="CHEBI:456216"/>
        <dbReference type="EC" id="6.3.2.12"/>
    </reaction>
</comment>
<dbReference type="GO" id="GO:0008841">
    <property type="term" value="F:dihydrofolate synthase activity"/>
    <property type="evidence" value="ECO:0007669"/>
    <property type="project" value="UniProtKB-EC"/>
</dbReference>
<dbReference type="NCBIfam" id="TIGR01499">
    <property type="entry name" value="folC"/>
    <property type="match status" value="1"/>
</dbReference>
<comment type="catalytic activity">
    <reaction evidence="19">
        <text>(6S)-5,6,7,8-tetrahydrofolyl-(gamma-L-Glu)(n) + L-glutamate + ATP = (6S)-5,6,7,8-tetrahydrofolyl-(gamma-L-Glu)(n+1) + ADP + phosphate + H(+)</text>
        <dbReference type="Rhea" id="RHEA:10580"/>
        <dbReference type="Rhea" id="RHEA-COMP:14738"/>
        <dbReference type="Rhea" id="RHEA-COMP:14740"/>
        <dbReference type="ChEBI" id="CHEBI:15378"/>
        <dbReference type="ChEBI" id="CHEBI:29985"/>
        <dbReference type="ChEBI" id="CHEBI:30616"/>
        <dbReference type="ChEBI" id="CHEBI:43474"/>
        <dbReference type="ChEBI" id="CHEBI:141005"/>
        <dbReference type="ChEBI" id="CHEBI:456216"/>
        <dbReference type="EC" id="6.3.2.17"/>
    </reaction>
</comment>
<dbReference type="GO" id="GO:0046872">
    <property type="term" value="F:metal ion binding"/>
    <property type="evidence" value="ECO:0007669"/>
    <property type="project" value="UniProtKB-KW"/>
</dbReference>
<dbReference type="GO" id="GO:0005737">
    <property type="term" value="C:cytoplasm"/>
    <property type="evidence" value="ECO:0007669"/>
    <property type="project" value="TreeGrafter"/>
</dbReference>
<evidence type="ECO:0000256" key="8">
    <source>
        <dbReference type="ARBA" id="ARBA00013025"/>
    </source>
</evidence>
<dbReference type="PIRSF" id="PIRSF001563">
    <property type="entry name" value="Folylpolyglu_synth"/>
    <property type="match status" value="1"/>
</dbReference>
<dbReference type="FunFam" id="3.40.1190.10:FF:000004">
    <property type="entry name" value="Dihydrofolate synthase/folylpolyglutamate synthase"/>
    <property type="match status" value="1"/>
</dbReference>
<keyword evidence="14" id="KW-0460">Magnesium</keyword>
<evidence type="ECO:0000256" key="5">
    <source>
        <dbReference type="ARBA" id="ARBA00008276"/>
    </source>
</evidence>
<dbReference type="GO" id="GO:0005524">
    <property type="term" value="F:ATP binding"/>
    <property type="evidence" value="ECO:0007669"/>
    <property type="project" value="UniProtKB-KW"/>
</dbReference>
<dbReference type="InterPro" id="IPR001645">
    <property type="entry name" value="Folylpolyglutamate_synth"/>
</dbReference>
<dbReference type="Proteomes" id="UP000072741">
    <property type="component" value="Unassembled WGS sequence"/>
</dbReference>
<accession>A0A147GM05</accession>
<dbReference type="Pfam" id="PF08245">
    <property type="entry name" value="Mur_ligase_M"/>
    <property type="match status" value="1"/>
</dbReference>
<keyword evidence="11" id="KW-0479">Metal-binding</keyword>
<dbReference type="InterPro" id="IPR004101">
    <property type="entry name" value="Mur_ligase_C"/>
</dbReference>
<dbReference type="RefSeq" id="WP_058644236.1">
    <property type="nucleotide sequence ID" value="NZ_LDSL01000177.1"/>
</dbReference>
<dbReference type="InterPro" id="IPR013221">
    <property type="entry name" value="Mur_ligase_cen"/>
</dbReference>
<keyword evidence="13 23" id="KW-0067">ATP-binding</keyword>
<evidence type="ECO:0000256" key="18">
    <source>
        <dbReference type="ARBA" id="ARBA00032510"/>
    </source>
</evidence>
<dbReference type="InterPro" id="IPR036565">
    <property type="entry name" value="Mur-like_cat_sf"/>
</dbReference>
<dbReference type="GO" id="GO:0046656">
    <property type="term" value="P:folic acid biosynthetic process"/>
    <property type="evidence" value="ECO:0007669"/>
    <property type="project" value="UniProtKB-KW"/>
</dbReference>
<evidence type="ECO:0000256" key="15">
    <source>
        <dbReference type="ARBA" id="ARBA00022909"/>
    </source>
</evidence>
<dbReference type="Pfam" id="PF02875">
    <property type="entry name" value="Mur_ligase_C"/>
    <property type="match status" value="1"/>
</dbReference>
<evidence type="ECO:0000256" key="1">
    <source>
        <dbReference type="ARBA" id="ARBA00001946"/>
    </source>
</evidence>
<comment type="function">
    <text evidence="2">Functions in two distinct reactions of the de novo folate biosynthetic pathway. Catalyzes the addition of a glutamate residue to dihydropteroate (7,8-dihydropteroate or H2Pte) to form dihydrofolate (7,8-dihydrofolate monoglutamate or H2Pte-Glu). Also catalyzes successive additions of L-glutamate to tetrahydrofolate or 10-formyltetrahydrofolate or 5,10-methylenetetrahydrofolate, leading to folylpolyglutamate derivatives.</text>
</comment>
<evidence type="ECO:0000256" key="7">
    <source>
        <dbReference type="ARBA" id="ARBA00013023"/>
    </source>
</evidence>
<comment type="catalytic activity">
    <reaction evidence="21">
        <text>(6R)-5,10-methylenetetrahydrofolyl-(gamma-L-Glu)(n) + L-glutamate + ATP = (6R)-5,10-methylenetetrahydrofolyl-(gamma-L-Glu)(n+1) + ADP + phosphate + H(+)</text>
        <dbReference type="Rhea" id="RHEA:51912"/>
        <dbReference type="Rhea" id="RHEA-COMP:13257"/>
        <dbReference type="Rhea" id="RHEA-COMP:13258"/>
        <dbReference type="ChEBI" id="CHEBI:15378"/>
        <dbReference type="ChEBI" id="CHEBI:29985"/>
        <dbReference type="ChEBI" id="CHEBI:30616"/>
        <dbReference type="ChEBI" id="CHEBI:43474"/>
        <dbReference type="ChEBI" id="CHEBI:136572"/>
        <dbReference type="ChEBI" id="CHEBI:456216"/>
        <dbReference type="EC" id="6.3.2.17"/>
    </reaction>
</comment>
<dbReference type="UniPathway" id="UPA00077">
    <property type="reaction ID" value="UER00157"/>
</dbReference>
<organism evidence="26 27">
    <name type="scientific">Pseudacidovorax intermedius</name>
    <dbReference type="NCBI Taxonomy" id="433924"/>
    <lineage>
        <taxon>Bacteria</taxon>
        <taxon>Pseudomonadati</taxon>
        <taxon>Pseudomonadota</taxon>
        <taxon>Betaproteobacteria</taxon>
        <taxon>Burkholderiales</taxon>
        <taxon>Comamonadaceae</taxon>
        <taxon>Pseudacidovorax</taxon>
    </lineage>
</organism>
<evidence type="ECO:0000256" key="16">
    <source>
        <dbReference type="ARBA" id="ARBA00030048"/>
    </source>
</evidence>
<sequence>MKTLADWLAYAEQLHSKNIALGLDRVQAVARRMGLALDCPVVTVAGTNGKGSTCAMLEAILGQAGYRTGVYSSPHLVHFEERLRLDGVPVQAEALLPHFEKVEAARTAGGEAVSLTYFELTTLVILSCMAASGLDVAILEVGLGGRLDAVNIVDADCAVITSVDIDHVEFLGTDRESIGAEKAGILRAGRPAIVSDPVPPRSVVARAEELGADLWLSGRDFTVSGDKQQWAWSGRGRRYAGLAYPALRGANQLINAAGVLAALEALRPRLPVTAQAIRQGFAAVELPGRFQIVPGQPALVLDVAHNPHSAAALAENLDAMGFYPVTHAVFGAMADKELAPIFERMGPLVDRWYFTDLPTPRAAPAADLLRIWTALNHRRDTAASVHADPMAALAAATAAAGPADRIVVFGSFFTVGGVLAHGVPRLTAPHLQPGA</sequence>
<dbReference type="SUPFAM" id="SSF53244">
    <property type="entry name" value="MurD-like peptide ligases, peptide-binding domain"/>
    <property type="match status" value="1"/>
</dbReference>
<comment type="pathway">
    <text evidence="4">Cofactor biosynthesis; tetrahydrofolylpolyglutamate biosynthesis.</text>
</comment>
<dbReference type="SUPFAM" id="SSF53623">
    <property type="entry name" value="MurD-like peptide ligases, catalytic domain"/>
    <property type="match status" value="1"/>
</dbReference>
<comment type="cofactor">
    <cofactor evidence="1">
        <name>Mg(2+)</name>
        <dbReference type="ChEBI" id="CHEBI:18420"/>
    </cofactor>
</comment>
<evidence type="ECO:0000256" key="20">
    <source>
        <dbReference type="ARBA" id="ARBA00047808"/>
    </source>
</evidence>
<evidence type="ECO:0000256" key="14">
    <source>
        <dbReference type="ARBA" id="ARBA00022842"/>
    </source>
</evidence>
<dbReference type="GO" id="GO:0004326">
    <property type="term" value="F:tetrahydrofolylpolyglutamate synthase activity"/>
    <property type="evidence" value="ECO:0007669"/>
    <property type="project" value="UniProtKB-EC"/>
</dbReference>
<evidence type="ECO:0000256" key="10">
    <source>
        <dbReference type="ARBA" id="ARBA00022598"/>
    </source>
</evidence>
<evidence type="ECO:0000256" key="9">
    <source>
        <dbReference type="ARBA" id="ARBA00019357"/>
    </source>
</evidence>
<evidence type="ECO:0000259" key="25">
    <source>
        <dbReference type="Pfam" id="PF08245"/>
    </source>
</evidence>
<dbReference type="PANTHER" id="PTHR11136:SF0">
    <property type="entry name" value="DIHYDROFOLATE SYNTHETASE-RELATED"/>
    <property type="match status" value="1"/>
</dbReference>
<feature type="domain" description="Mur ligase central" evidence="25">
    <location>
        <begin position="44"/>
        <end position="187"/>
    </location>
</feature>
<comment type="catalytic activity">
    <reaction evidence="20">
        <text>10-formyltetrahydrofolyl-(gamma-L-Glu)(n) + L-glutamate + ATP = 10-formyltetrahydrofolyl-(gamma-L-Glu)(n+1) + ADP + phosphate + H(+)</text>
        <dbReference type="Rhea" id="RHEA:51904"/>
        <dbReference type="Rhea" id="RHEA-COMP:13088"/>
        <dbReference type="Rhea" id="RHEA-COMP:14300"/>
        <dbReference type="ChEBI" id="CHEBI:15378"/>
        <dbReference type="ChEBI" id="CHEBI:29985"/>
        <dbReference type="ChEBI" id="CHEBI:30616"/>
        <dbReference type="ChEBI" id="CHEBI:43474"/>
        <dbReference type="ChEBI" id="CHEBI:134413"/>
        <dbReference type="ChEBI" id="CHEBI:456216"/>
        <dbReference type="EC" id="6.3.2.17"/>
    </reaction>
</comment>
<reference evidence="26 27" key="1">
    <citation type="journal article" date="2016" name="Front. Microbiol.">
        <title>Genomic Resource of Rice Seed Associated Bacteria.</title>
        <authorList>
            <person name="Midha S."/>
            <person name="Bansal K."/>
            <person name="Sharma S."/>
            <person name="Kumar N."/>
            <person name="Patil P.P."/>
            <person name="Chaudhry V."/>
            <person name="Patil P.B."/>
        </authorList>
    </citation>
    <scope>NUCLEOTIDE SEQUENCE [LARGE SCALE GENOMIC DNA]</scope>
    <source>
        <strain evidence="26 27">NS331</strain>
    </source>
</reference>
<dbReference type="AlphaFoldDB" id="A0A147GM05"/>
<evidence type="ECO:0000256" key="17">
    <source>
        <dbReference type="ARBA" id="ARBA00030592"/>
    </source>
</evidence>
<gene>
    <name evidence="26" type="ORF">NS331_22925</name>
</gene>
<dbReference type="GO" id="GO:0046654">
    <property type="term" value="P:tetrahydrofolate biosynthetic process"/>
    <property type="evidence" value="ECO:0007669"/>
    <property type="project" value="UniProtKB-UniPathway"/>
</dbReference>
<dbReference type="Gene3D" id="3.90.190.20">
    <property type="entry name" value="Mur ligase, C-terminal domain"/>
    <property type="match status" value="1"/>
</dbReference>
<comment type="subunit">
    <text evidence="6">Monomer.</text>
</comment>
<dbReference type="EC" id="6.3.2.12" evidence="7"/>
<keyword evidence="15" id="KW-0289">Folate biosynthesis</keyword>
<protein>
    <recommendedName>
        <fullName evidence="9">Dihydrofolate synthase/folylpolyglutamate synthase</fullName>
        <ecNumber evidence="7">6.3.2.12</ecNumber>
        <ecNumber evidence="8">6.3.2.17</ecNumber>
    </recommendedName>
    <alternativeName>
        <fullName evidence="18">Folylpoly-gamma-glutamate synthetase-dihydrofolate synthetase</fullName>
    </alternativeName>
    <alternativeName>
        <fullName evidence="16">Folylpolyglutamate synthetase</fullName>
    </alternativeName>
    <alternativeName>
        <fullName evidence="17">Tetrahydrofolylpolyglutamate synthase</fullName>
    </alternativeName>
</protein>
<keyword evidence="10 23" id="KW-0436">Ligase</keyword>
<evidence type="ECO:0000256" key="2">
    <source>
        <dbReference type="ARBA" id="ARBA00002714"/>
    </source>
</evidence>
<evidence type="ECO:0000313" key="26">
    <source>
        <dbReference type="EMBL" id="KTT14653.1"/>
    </source>
</evidence>
<comment type="pathway">
    <text evidence="3">Cofactor biosynthesis; tetrahydrofolate biosynthesis; 7,8-dihydrofolate from 2-amino-4-hydroxy-6-hydroxymethyl-7,8-dihydropteridine diphosphate and 4-aminobenzoate: step 2/2.</text>
</comment>
<evidence type="ECO:0000256" key="12">
    <source>
        <dbReference type="ARBA" id="ARBA00022741"/>
    </source>
</evidence>
<evidence type="ECO:0000256" key="13">
    <source>
        <dbReference type="ARBA" id="ARBA00022840"/>
    </source>
</evidence>
<comment type="similarity">
    <text evidence="5 23">Belongs to the folylpolyglutamate synthase family.</text>
</comment>
<dbReference type="NCBIfam" id="NF008101">
    <property type="entry name" value="PRK10846.1"/>
    <property type="match status" value="1"/>
</dbReference>
<evidence type="ECO:0000259" key="24">
    <source>
        <dbReference type="Pfam" id="PF02875"/>
    </source>
</evidence>
<proteinExistence type="inferred from homology"/>
<evidence type="ECO:0000256" key="21">
    <source>
        <dbReference type="ARBA" id="ARBA00049035"/>
    </source>
</evidence>
<dbReference type="PANTHER" id="PTHR11136">
    <property type="entry name" value="FOLYLPOLYGLUTAMATE SYNTHASE-RELATED"/>
    <property type="match status" value="1"/>
</dbReference>
<keyword evidence="12 23" id="KW-0547">Nucleotide-binding</keyword>
<dbReference type="InterPro" id="IPR036615">
    <property type="entry name" value="Mur_ligase_C_dom_sf"/>
</dbReference>
<dbReference type="PATRIC" id="fig|433924.3.peg.1702"/>
<evidence type="ECO:0000256" key="4">
    <source>
        <dbReference type="ARBA" id="ARBA00005150"/>
    </source>
</evidence>
<comment type="caution">
    <text evidence="26">The sequence shown here is derived from an EMBL/GenBank/DDBJ whole genome shotgun (WGS) entry which is preliminary data.</text>
</comment>
<evidence type="ECO:0000313" key="27">
    <source>
        <dbReference type="Proteomes" id="UP000072741"/>
    </source>
</evidence>
<dbReference type="OrthoDB" id="9809356at2"/>
<dbReference type="EC" id="6.3.2.17" evidence="8"/>
<feature type="domain" description="Mur ligase C-terminal" evidence="24">
    <location>
        <begin position="288"/>
        <end position="412"/>
    </location>
</feature>
<evidence type="ECO:0000256" key="6">
    <source>
        <dbReference type="ARBA" id="ARBA00011245"/>
    </source>
</evidence>
<evidence type="ECO:0000256" key="11">
    <source>
        <dbReference type="ARBA" id="ARBA00022723"/>
    </source>
</evidence>
<name>A0A147GM05_9BURK</name>
<evidence type="ECO:0000256" key="22">
    <source>
        <dbReference type="ARBA" id="ARBA00049161"/>
    </source>
</evidence>
<dbReference type="Gene3D" id="3.40.1190.10">
    <property type="entry name" value="Mur-like, catalytic domain"/>
    <property type="match status" value="1"/>
</dbReference>
<evidence type="ECO:0000256" key="23">
    <source>
        <dbReference type="PIRNR" id="PIRNR001563"/>
    </source>
</evidence>
<evidence type="ECO:0000256" key="19">
    <source>
        <dbReference type="ARBA" id="ARBA00047493"/>
    </source>
</evidence>
<evidence type="ECO:0000256" key="3">
    <source>
        <dbReference type="ARBA" id="ARBA00004799"/>
    </source>
</evidence>
<dbReference type="EMBL" id="LDSL01000177">
    <property type="protein sequence ID" value="KTT14653.1"/>
    <property type="molecule type" value="Genomic_DNA"/>
</dbReference>